<dbReference type="PROSITE" id="PS50056">
    <property type="entry name" value="TYR_PHOSPHATASE_2"/>
    <property type="match status" value="1"/>
</dbReference>
<dbReference type="GO" id="GO:0071595">
    <property type="term" value="C:Nem1-Spo7 phosphatase complex"/>
    <property type="evidence" value="ECO:0007669"/>
    <property type="project" value="TreeGrafter"/>
</dbReference>
<organism evidence="4 5">
    <name type="scientific">Phialemonium atrogriseum</name>
    <dbReference type="NCBI Taxonomy" id="1093897"/>
    <lineage>
        <taxon>Eukaryota</taxon>
        <taxon>Fungi</taxon>
        <taxon>Dikarya</taxon>
        <taxon>Ascomycota</taxon>
        <taxon>Pezizomycotina</taxon>
        <taxon>Sordariomycetes</taxon>
        <taxon>Sordariomycetidae</taxon>
        <taxon>Cephalothecales</taxon>
        <taxon>Cephalothecaceae</taxon>
        <taxon>Phialemonium</taxon>
    </lineage>
</organism>
<keyword evidence="2" id="KW-0812">Transmembrane</keyword>
<dbReference type="SMART" id="SM00195">
    <property type="entry name" value="DSPc"/>
    <property type="match status" value="1"/>
</dbReference>
<dbReference type="Gene3D" id="3.90.190.10">
    <property type="entry name" value="Protein tyrosine phosphatase superfamily"/>
    <property type="match status" value="1"/>
</dbReference>
<feature type="compositionally biased region" description="Low complexity" evidence="1">
    <location>
        <begin position="338"/>
        <end position="357"/>
    </location>
</feature>
<dbReference type="Proteomes" id="UP001244011">
    <property type="component" value="Unassembled WGS sequence"/>
</dbReference>
<dbReference type="SUPFAM" id="SSF52799">
    <property type="entry name" value="(Phosphotyrosine protein) phosphatases II"/>
    <property type="match status" value="1"/>
</dbReference>
<gene>
    <name evidence="4" type="ORF">QBC33DRAFT_577652</name>
</gene>
<dbReference type="InterPro" id="IPR000340">
    <property type="entry name" value="Dual-sp_phosphatase_cat-dom"/>
</dbReference>
<feature type="domain" description="Tyrosine specific protein phosphatases" evidence="3">
    <location>
        <begin position="535"/>
        <end position="593"/>
    </location>
</feature>
<accession>A0AAJ0C2M4</accession>
<dbReference type="GO" id="GO:0006998">
    <property type="term" value="P:nuclear envelope organization"/>
    <property type="evidence" value="ECO:0007669"/>
    <property type="project" value="TreeGrafter"/>
</dbReference>
<name>A0AAJ0C2M4_9PEZI</name>
<evidence type="ECO:0000313" key="5">
    <source>
        <dbReference type="Proteomes" id="UP001244011"/>
    </source>
</evidence>
<feature type="transmembrane region" description="Helical" evidence="2">
    <location>
        <begin position="79"/>
        <end position="99"/>
    </location>
</feature>
<keyword evidence="2" id="KW-0472">Membrane</keyword>
<keyword evidence="2" id="KW-1133">Transmembrane helix</keyword>
<dbReference type="EMBL" id="MU839006">
    <property type="protein sequence ID" value="KAK1767973.1"/>
    <property type="molecule type" value="Genomic_DNA"/>
</dbReference>
<feature type="region of interest" description="Disordered" evidence="1">
    <location>
        <begin position="316"/>
        <end position="398"/>
    </location>
</feature>
<dbReference type="RefSeq" id="XP_060284186.1">
    <property type="nucleotide sequence ID" value="XM_060430995.1"/>
</dbReference>
<dbReference type="InterPro" id="IPR005605">
    <property type="entry name" value="Spo7"/>
</dbReference>
<dbReference type="PANTHER" id="PTHR28249:SF1">
    <property type="entry name" value="SPORULATION-SPECIFIC PROTEIN SPO7"/>
    <property type="match status" value="1"/>
</dbReference>
<protein>
    <submittedName>
        <fullName evidence="4">Sporulation-specific protein spo7</fullName>
    </submittedName>
</protein>
<dbReference type="PANTHER" id="PTHR28249">
    <property type="entry name" value="SPORULATION-SPECIFIC PROTEIN SPO7"/>
    <property type="match status" value="1"/>
</dbReference>
<dbReference type="InterPro" id="IPR020422">
    <property type="entry name" value="TYR_PHOSPHATASE_DUAL_dom"/>
</dbReference>
<evidence type="ECO:0000256" key="1">
    <source>
        <dbReference type="SAM" id="MobiDB-lite"/>
    </source>
</evidence>
<dbReference type="Pfam" id="PF00782">
    <property type="entry name" value="DSPc"/>
    <property type="match status" value="1"/>
</dbReference>
<dbReference type="GO" id="GO:0004721">
    <property type="term" value="F:phosphoprotein phosphatase activity"/>
    <property type="evidence" value="ECO:0007669"/>
    <property type="project" value="TreeGrafter"/>
</dbReference>
<evidence type="ECO:0000256" key="2">
    <source>
        <dbReference type="SAM" id="Phobius"/>
    </source>
</evidence>
<dbReference type="GO" id="GO:0019888">
    <property type="term" value="F:protein phosphatase regulator activity"/>
    <property type="evidence" value="ECO:0007669"/>
    <property type="project" value="InterPro"/>
</dbReference>
<evidence type="ECO:0000259" key="3">
    <source>
        <dbReference type="PROSITE" id="PS50056"/>
    </source>
</evidence>
<feature type="region of interest" description="Disordered" evidence="1">
    <location>
        <begin position="213"/>
        <end position="234"/>
    </location>
</feature>
<dbReference type="InterPro" id="IPR029021">
    <property type="entry name" value="Prot-tyrosine_phosphatase-like"/>
</dbReference>
<feature type="transmembrane region" description="Helical" evidence="2">
    <location>
        <begin position="119"/>
        <end position="138"/>
    </location>
</feature>
<dbReference type="CDD" id="cd14498">
    <property type="entry name" value="DSP"/>
    <property type="match status" value="1"/>
</dbReference>
<reference evidence="4" key="1">
    <citation type="submission" date="2023-06" db="EMBL/GenBank/DDBJ databases">
        <title>Genome-scale phylogeny and comparative genomics of the fungal order Sordariales.</title>
        <authorList>
            <consortium name="Lawrence Berkeley National Laboratory"/>
            <person name="Hensen N."/>
            <person name="Bonometti L."/>
            <person name="Westerberg I."/>
            <person name="Brannstrom I.O."/>
            <person name="Guillou S."/>
            <person name="Cros-Aarteil S."/>
            <person name="Calhoun S."/>
            <person name="Haridas S."/>
            <person name="Kuo A."/>
            <person name="Mondo S."/>
            <person name="Pangilinan J."/>
            <person name="Riley R."/>
            <person name="Labutti K."/>
            <person name="Andreopoulos B."/>
            <person name="Lipzen A."/>
            <person name="Chen C."/>
            <person name="Yanf M."/>
            <person name="Daum C."/>
            <person name="Ng V."/>
            <person name="Clum A."/>
            <person name="Steindorff A."/>
            <person name="Ohm R."/>
            <person name="Martin F."/>
            <person name="Silar P."/>
            <person name="Natvig D."/>
            <person name="Lalanne C."/>
            <person name="Gautier V."/>
            <person name="Ament-Velasquez S.L."/>
            <person name="Kruys A."/>
            <person name="Hutchinson M.I."/>
            <person name="Powell A.J."/>
            <person name="Barry K."/>
            <person name="Miller A.N."/>
            <person name="Grigoriev I.V."/>
            <person name="Debuchy R."/>
            <person name="Gladieux P."/>
            <person name="Thoren M.H."/>
            <person name="Johannesson H."/>
        </authorList>
    </citation>
    <scope>NUCLEOTIDE SEQUENCE</scope>
    <source>
        <strain evidence="4">8032-3</strain>
    </source>
</reference>
<dbReference type="GeneID" id="85314182"/>
<keyword evidence="5" id="KW-1185">Reference proteome</keyword>
<sequence>MADPLDSIVKGAPAAVPGHEIPKAVAGTSPIASSAGKAGDPLIHTPSSPSMIYLNLLILEASLRAQYLELRARRRHHSFFLTLLSLWTVGFGYALFFAPREDGSGVGGSVYWVVETTERVCFLGGVITAVLVWATGIWERGVRWPRKWFSTSNRGLRGINCKLIIIKHSWWAETLSTAAWFLTYGLFSRAAGSSYHYVDPSVLREVDKELNLTSHGHPNLPMLGEDEERGGHEEDLSPGGDYVKLLLLAKPFSPTFRENWDIYRTEYWIRENERRALIGARLKERERKLRKQHGGWFWWLPWRRVVVDKAHPGRAGDLEKLQHPRHSAVVGEHRRTRSGSTRRGSMSGMPSRSTTPSLEPEESGVSRKASTASSASEKRRKKVPSISRANKRPAVEPRIVPTFENMDSSQLTHEDLTIITQGKTQMANDSTYIWRYESRRQAQPVLDFLYLGPSSITRDRDFLQKEGITMLLAARDSRLAGARLMSAERTAQELGLAVDYIDVSSRQELIRAFPLAVKKINDHLIQRYRSQAVQVPVVPESRMVINSANFSTGKVLVFCETGNDRSATVVAAYLMSMFNSDLVRTLQFINLQRFCVNFDDETKFLLRSYEDIIAAQRSVNGSMGQTGPAATTNHTAKRRIAESMDEDEDTQGTEQSGFQFDTDRYIGRDPFAPFVDGDVSIYDYDV</sequence>
<comment type="caution">
    <text evidence="4">The sequence shown here is derived from an EMBL/GenBank/DDBJ whole genome shotgun (WGS) entry which is preliminary data.</text>
</comment>
<proteinExistence type="predicted"/>
<dbReference type="InterPro" id="IPR000387">
    <property type="entry name" value="Tyr_Pase_dom"/>
</dbReference>
<evidence type="ECO:0000313" key="4">
    <source>
        <dbReference type="EMBL" id="KAK1767973.1"/>
    </source>
</evidence>
<dbReference type="Pfam" id="PF03907">
    <property type="entry name" value="Spo7"/>
    <property type="match status" value="1"/>
</dbReference>
<dbReference type="AlphaFoldDB" id="A0AAJ0C2M4"/>